<dbReference type="Proteomes" id="UP000286134">
    <property type="component" value="Unassembled WGS sequence"/>
</dbReference>
<evidence type="ECO:0000313" key="2">
    <source>
        <dbReference type="EMBL" id="RKF60813.1"/>
    </source>
</evidence>
<feature type="compositionally biased region" description="Polar residues" evidence="1">
    <location>
        <begin position="24"/>
        <end position="41"/>
    </location>
</feature>
<dbReference type="EMBL" id="MCFK01004750">
    <property type="protein sequence ID" value="RKF60813.1"/>
    <property type="molecule type" value="Genomic_DNA"/>
</dbReference>
<accession>A0A420HTQ2</accession>
<keyword evidence="3" id="KW-1185">Reference proteome</keyword>
<protein>
    <submittedName>
        <fullName evidence="2">Uncharacterized protein</fullName>
    </submittedName>
</protein>
<feature type="region of interest" description="Disordered" evidence="1">
    <location>
        <begin position="61"/>
        <end position="82"/>
    </location>
</feature>
<evidence type="ECO:0000313" key="3">
    <source>
        <dbReference type="Proteomes" id="UP000286134"/>
    </source>
</evidence>
<proteinExistence type="predicted"/>
<reference evidence="2 3" key="1">
    <citation type="journal article" date="2018" name="BMC Genomics">
        <title>Comparative genome analyses reveal sequence features reflecting distinct modes of host-adaptation between dicot and monocot powdery mildew.</title>
        <authorList>
            <person name="Wu Y."/>
            <person name="Ma X."/>
            <person name="Pan Z."/>
            <person name="Kale S.D."/>
            <person name="Song Y."/>
            <person name="King H."/>
            <person name="Zhang Q."/>
            <person name="Presley C."/>
            <person name="Deng X."/>
            <person name="Wei C.I."/>
            <person name="Xiao S."/>
        </authorList>
    </citation>
    <scope>NUCLEOTIDE SEQUENCE [LARGE SCALE GENOMIC DNA]</scope>
    <source>
        <strain evidence="2">UMSG2</strain>
    </source>
</reference>
<sequence length="82" mass="9192">MPSRFEGDQSSSQKQKDHERQHNCTHISPSPANQPGATSSHQELRKDFQSVLNQSNILLTPICGNQLTNKPNKTPDVPKTRE</sequence>
<organism evidence="2 3">
    <name type="scientific">Erysiphe neolycopersici</name>
    <dbReference type="NCBI Taxonomy" id="212602"/>
    <lineage>
        <taxon>Eukaryota</taxon>
        <taxon>Fungi</taxon>
        <taxon>Dikarya</taxon>
        <taxon>Ascomycota</taxon>
        <taxon>Pezizomycotina</taxon>
        <taxon>Leotiomycetes</taxon>
        <taxon>Erysiphales</taxon>
        <taxon>Erysiphaceae</taxon>
        <taxon>Erysiphe</taxon>
    </lineage>
</organism>
<name>A0A420HTQ2_9PEZI</name>
<gene>
    <name evidence="2" type="ORF">OnM2_047081</name>
</gene>
<feature type="region of interest" description="Disordered" evidence="1">
    <location>
        <begin position="1"/>
        <end position="49"/>
    </location>
</feature>
<feature type="compositionally biased region" description="Polar residues" evidence="1">
    <location>
        <begin position="61"/>
        <end position="72"/>
    </location>
</feature>
<dbReference type="AlphaFoldDB" id="A0A420HTQ2"/>
<dbReference type="OrthoDB" id="10320922at2759"/>
<comment type="caution">
    <text evidence="2">The sequence shown here is derived from an EMBL/GenBank/DDBJ whole genome shotgun (WGS) entry which is preliminary data.</text>
</comment>
<evidence type="ECO:0000256" key="1">
    <source>
        <dbReference type="SAM" id="MobiDB-lite"/>
    </source>
</evidence>